<proteinExistence type="predicted"/>
<evidence type="ECO:0000313" key="3">
    <source>
        <dbReference type="Proteomes" id="UP001524570"/>
    </source>
</evidence>
<feature type="chain" id="PRO_5045995830" evidence="1">
    <location>
        <begin position="21"/>
        <end position="191"/>
    </location>
</feature>
<dbReference type="RefSeq" id="WP_256608410.1">
    <property type="nucleotide sequence ID" value="NZ_JANIBL010000077.1"/>
</dbReference>
<dbReference type="Proteomes" id="UP001524570">
    <property type="component" value="Unassembled WGS sequence"/>
</dbReference>
<keyword evidence="1" id="KW-0732">Signal</keyword>
<protein>
    <submittedName>
        <fullName evidence="2">Uncharacterized protein</fullName>
    </submittedName>
</protein>
<name>A0ABT1TXQ6_9GAMM</name>
<organism evidence="2 3">
    <name type="scientific">Methylomonas rosea</name>
    <dbReference type="NCBI Taxonomy" id="2952227"/>
    <lineage>
        <taxon>Bacteria</taxon>
        <taxon>Pseudomonadati</taxon>
        <taxon>Pseudomonadota</taxon>
        <taxon>Gammaproteobacteria</taxon>
        <taxon>Methylococcales</taxon>
        <taxon>Methylococcaceae</taxon>
        <taxon>Methylomonas</taxon>
    </lineage>
</organism>
<accession>A0ABT1TXQ6</accession>
<reference evidence="2 3" key="1">
    <citation type="submission" date="2022-07" db="EMBL/GenBank/DDBJ databases">
        <title>Methylomonas rivi sp. nov., Methylomonas rosea sp. nov., Methylomonas aureus sp. nov. and Methylomonas subterranea sp. nov., four novel methanotrophs isolated from a freshwater creek and the deep terrestrial subsurface.</title>
        <authorList>
            <person name="Abin C."/>
            <person name="Sankaranarayanan K."/>
            <person name="Garner C."/>
            <person name="Sindelar R."/>
            <person name="Kotary K."/>
            <person name="Garner R."/>
            <person name="Barclay S."/>
            <person name="Lawson P."/>
            <person name="Krumholz L."/>
        </authorList>
    </citation>
    <scope>NUCLEOTIDE SEQUENCE [LARGE SCALE GENOMIC DNA]</scope>
    <source>
        <strain evidence="2 3">WSC-7</strain>
    </source>
</reference>
<keyword evidence="3" id="KW-1185">Reference proteome</keyword>
<comment type="caution">
    <text evidence="2">The sequence shown here is derived from an EMBL/GenBank/DDBJ whole genome shotgun (WGS) entry which is preliminary data.</text>
</comment>
<dbReference type="EMBL" id="JANIBL010000077">
    <property type="protein sequence ID" value="MCQ8119556.1"/>
    <property type="molecule type" value="Genomic_DNA"/>
</dbReference>
<gene>
    <name evidence="2" type="ORF">NP589_19195</name>
</gene>
<sequence length="191" mass="20765">MFRTLFCLVSSFLITSTALATPFWGNRNSRSVDTVPVMLNPGEFIWKGDAASAGPIVVLVSLVEQKAYIYRNGIEIGRSTLAIKTSARQVGTHAFIMQEGKGTRFSLLLQKAPAHRWLAVGIPGHFSEDKQLLNSARADSILLPPRFANALYDILTPGTTLLITDAPVLEQQTTGLSLNIINADQPESGQL</sequence>
<evidence type="ECO:0000256" key="1">
    <source>
        <dbReference type="SAM" id="SignalP"/>
    </source>
</evidence>
<evidence type="ECO:0000313" key="2">
    <source>
        <dbReference type="EMBL" id="MCQ8119556.1"/>
    </source>
</evidence>
<feature type="signal peptide" evidence="1">
    <location>
        <begin position="1"/>
        <end position="20"/>
    </location>
</feature>